<dbReference type="NCBIfam" id="TIGR00685">
    <property type="entry name" value="T6PP"/>
    <property type="match status" value="1"/>
</dbReference>
<comment type="similarity">
    <text evidence="3">Belongs to the glycosyltransferase 20 family.</text>
</comment>
<name>A0AAE3MI00_9BACT</name>
<dbReference type="NCBIfam" id="NF011071">
    <property type="entry name" value="PRK14501.1"/>
    <property type="match status" value="1"/>
</dbReference>
<dbReference type="EC" id="2.4.1.15" evidence="8"/>
<sequence>MQKIHIVSNRLPFSIKEDGENITLEASVGGLATGMKSIYKDYGGTWIGWPGIDSDTISNDKMEAIDNLFIEEKCASVHLNSEEIHLFYEGFSNRTIWPLFHYFTQFADFNQEDWETYKAVNQKFADAAIETMDDGDAVWVHDYQLLLVPEMIKSKKPNVTIGFFLHIPFPSYEVFRMLPWRKEIIKGMLGADLIGFHTYDYERHFFSCVRRLFGYEISFNQIHIEERIIIADSFPMGIDYEKFLKSAQEVGMKSITEKSELHKELDKYFLSSPDRKLILSIDRLDYTKGIPNRLKAFARFLEKYPEFRQKVTLIMLAVPSRGQVDHYQQLKKEVDELVGQINGAYGSINYTPIWYFYRSLPFNNLIELYSSCDVALITPVRDGMNLVAKEYVASRINNTGALILSEMAGVAKEMGEALLINPVDDEEMADCIHQALTMPVDEQKSRMSFMKERIQRYDVFKWANEFIKSLKKAESIQTDFLAKRITKQLANKLVEKYSGSKKRAIFLDYDGTLAHFKKNPLDAKPDEELHSIIKNLTSNKQNTVTIISGRDRYTLEKWFNGHKVNLICEHGVWLKTVDGEWEMLTTVNNNWMPNVRPVMENFVDRTPGSFIEEKNYSLVWHYRKSEPEQGELRANELKDELNTHLSNHNLEIMEGNKVIEVKSGGINKGVAALKFLNNQPFDFIMAIGDDWTDEFMFRELPESAVTIKVGLKHTKAAYKVESVDAVRGLLKMM</sequence>
<dbReference type="Proteomes" id="UP001207408">
    <property type="component" value="Unassembled WGS sequence"/>
</dbReference>
<dbReference type="InterPro" id="IPR006379">
    <property type="entry name" value="HAD-SF_hydro_IIB"/>
</dbReference>
<dbReference type="NCBIfam" id="TIGR01484">
    <property type="entry name" value="HAD-SF-IIB"/>
    <property type="match status" value="1"/>
</dbReference>
<dbReference type="RefSeq" id="WP_301202599.1">
    <property type="nucleotide sequence ID" value="NZ_JAPDPI010000085.1"/>
</dbReference>
<dbReference type="Gene3D" id="3.30.70.1020">
    <property type="entry name" value="Trehalose-6-phosphate phosphatase related protein, domain 2"/>
    <property type="match status" value="1"/>
</dbReference>
<dbReference type="CDD" id="cd03788">
    <property type="entry name" value="GT20_TPS"/>
    <property type="match status" value="1"/>
</dbReference>
<organism evidence="9 10">
    <name type="scientific">Plebeiibacterium marinum</name>
    <dbReference type="NCBI Taxonomy" id="2992111"/>
    <lineage>
        <taxon>Bacteria</taxon>
        <taxon>Pseudomonadati</taxon>
        <taxon>Bacteroidota</taxon>
        <taxon>Bacteroidia</taxon>
        <taxon>Marinilabiliales</taxon>
        <taxon>Marinilabiliaceae</taxon>
        <taxon>Plebeiibacterium</taxon>
    </lineage>
</organism>
<evidence type="ECO:0000313" key="10">
    <source>
        <dbReference type="Proteomes" id="UP001207408"/>
    </source>
</evidence>
<proteinExistence type="inferred from homology"/>
<comment type="caution">
    <text evidence="9">The sequence shown here is derived from an EMBL/GenBank/DDBJ whole genome shotgun (WGS) entry which is preliminary data.</text>
</comment>
<dbReference type="InterPro" id="IPR036412">
    <property type="entry name" value="HAD-like_sf"/>
</dbReference>
<dbReference type="SUPFAM" id="SSF56784">
    <property type="entry name" value="HAD-like"/>
    <property type="match status" value="1"/>
</dbReference>
<dbReference type="AlphaFoldDB" id="A0AAE3MI00"/>
<dbReference type="PANTHER" id="PTHR10788:SF106">
    <property type="entry name" value="BCDNA.GH08860"/>
    <property type="match status" value="1"/>
</dbReference>
<dbReference type="InterPro" id="IPR023214">
    <property type="entry name" value="HAD_sf"/>
</dbReference>
<dbReference type="EMBL" id="JAPDPI010000085">
    <property type="protein sequence ID" value="MCW3808054.1"/>
    <property type="molecule type" value="Genomic_DNA"/>
</dbReference>
<gene>
    <name evidence="9" type="ORF">OM074_20695</name>
</gene>
<dbReference type="PANTHER" id="PTHR10788">
    <property type="entry name" value="TREHALOSE-6-PHOSPHATE SYNTHASE"/>
    <property type="match status" value="1"/>
</dbReference>
<evidence type="ECO:0000256" key="3">
    <source>
        <dbReference type="ARBA" id="ARBA00008799"/>
    </source>
</evidence>
<keyword evidence="10" id="KW-1185">Reference proteome</keyword>
<evidence type="ECO:0000256" key="4">
    <source>
        <dbReference type="ARBA" id="ARBA00011881"/>
    </source>
</evidence>
<dbReference type="InterPro" id="IPR001830">
    <property type="entry name" value="Glyco_trans_20"/>
</dbReference>
<dbReference type="CDD" id="cd01627">
    <property type="entry name" value="HAD_TPP"/>
    <property type="match status" value="1"/>
</dbReference>
<protein>
    <recommendedName>
        <fullName evidence="8">Alpha,alpha-trehalose-phosphate synthase</fullName>
        <ecNumber evidence="8">2.4.1.15</ecNumber>
    </recommendedName>
</protein>
<accession>A0AAE3MI00</accession>
<dbReference type="Gene3D" id="3.40.50.1000">
    <property type="entry name" value="HAD superfamily/HAD-like"/>
    <property type="match status" value="1"/>
</dbReference>
<dbReference type="GO" id="GO:0005992">
    <property type="term" value="P:trehalose biosynthetic process"/>
    <property type="evidence" value="ECO:0007669"/>
    <property type="project" value="UniProtKB-UniRule"/>
</dbReference>
<dbReference type="Gene3D" id="3.40.50.2000">
    <property type="entry name" value="Glycogen Phosphorylase B"/>
    <property type="match status" value="2"/>
</dbReference>
<dbReference type="NCBIfam" id="TIGR02400">
    <property type="entry name" value="trehalose_OtsA"/>
    <property type="match status" value="1"/>
</dbReference>
<comment type="similarity">
    <text evidence="2">In the C-terminal section; belongs to the trehalose phosphatase family.</text>
</comment>
<evidence type="ECO:0000256" key="2">
    <source>
        <dbReference type="ARBA" id="ARBA00006330"/>
    </source>
</evidence>
<evidence type="ECO:0000256" key="8">
    <source>
        <dbReference type="NCBIfam" id="TIGR02400"/>
    </source>
</evidence>
<dbReference type="GO" id="GO:0003825">
    <property type="term" value="F:alpha,alpha-trehalose-phosphate synthase (UDP-forming) activity"/>
    <property type="evidence" value="ECO:0007669"/>
    <property type="project" value="UniProtKB-UniRule"/>
</dbReference>
<evidence type="ECO:0000256" key="6">
    <source>
        <dbReference type="ARBA" id="ARBA00022679"/>
    </source>
</evidence>
<keyword evidence="5" id="KW-0328">Glycosyltransferase</keyword>
<evidence type="ECO:0000256" key="1">
    <source>
        <dbReference type="ARBA" id="ARBA00005199"/>
    </source>
</evidence>
<evidence type="ECO:0000256" key="5">
    <source>
        <dbReference type="ARBA" id="ARBA00022676"/>
    </source>
</evidence>
<dbReference type="Pfam" id="PF00982">
    <property type="entry name" value="Glyco_transf_20"/>
    <property type="match status" value="1"/>
</dbReference>
<evidence type="ECO:0000256" key="7">
    <source>
        <dbReference type="ARBA" id="ARBA00048039"/>
    </source>
</evidence>
<dbReference type="SUPFAM" id="SSF53756">
    <property type="entry name" value="UDP-Glycosyltransferase/glycogen phosphorylase"/>
    <property type="match status" value="1"/>
</dbReference>
<comment type="subunit">
    <text evidence="4">Homotetramer.</text>
</comment>
<keyword evidence="6" id="KW-0808">Transferase</keyword>
<dbReference type="InterPro" id="IPR003337">
    <property type="entry name" value="Trehalose_PPase"/>
</dbReference>
<comment type="pathway">
    <text evidence="1">Glycan biosynthesis; trehalose biosynthesis.</text>
</comment>
<evidence type="ECO:0000313" key="9">
    <source>
        <dbReference type="EMBL" id="MCW3808054.1"/>
    </source>
</evidence>
<dbReference type="Pfam" id="PF02358">
    <property type="entry name" value="Trehalose_PPase"/>
    <property type="match status" value="1"/>
</dbReference>
<comment type="catalytic activity">
    <reaction evidence="7">
        <text>D-glucose 6-phosphate + UDP-alpha-D-glucose = alpha,alpha-trehalose 6-phosphate + UDP + H(+)</text>
        <dbReference type="Rhea" id="RHEA:18889"/>
        <dbReference type="ChEBI" id="CHEBI:15378"/>
        <dbReference type="ChEBI" id="CHEBI:58223"/>
        <dbReference type="ChEBI" id="CHEBI:58429"/>
        <dbReference type="ChEBI" id="CHEBI:58885"/>
        <dbReference type="ChEBI" id="CHEBI:61548"/>
        <dbReference type="EC" id="2.4.1.15"/>
    </reaction>
</comment>
<dbReference type="GO" id="GO:0005829">
    <property type="term" value="C:cytosol"/>
    <property type="evidence" value="ECO:0007669"/>
    <property type="project" value="TreeGrafter"/>
</dbReference>
<reference evidence="9" key="1">
    <citation type="submission" date="2022-10" db="EMBL/GenBank/DDBJ databases">
        <authorList>
            <person name="Yu W.X."/>
        </authorList>
    </citation>
    <scope>NUCLEOTIDE SEQUENCE</scope>
    <source>
        <strain evidence="9">D04</strain>
    </source>
</reference>
<dbReference type="GO" id="GO:0004805">
    <property type="term" value="F:trehalose-phosphatase activity"/>
    <property type="evidence" value="ECO:0007669"/>
    <property type="project" value="TreeGrafter"/>
</dbReference>
<dbReference type="InterPro" id="IPR012766">
    <property type="entry name" value="Trehalose_OtsA"/>
</dbReference>